<gene>
    <name evidence="11" type="primary">TorZnF24</name>
    <name evidence="11" type="ORF">TorRG33x02_056050</name>
</gene>
<reference evidence="12" key="1">
    <citation type="submission" date="2016-06" db="EMBL/GenBank/DDBJ databases">
        <title>Parallel loss of symbiosis genes in relatives of nitrogen-fixing non-legume Parasponia.</title>
        <authorList>
            <person name="Van Velzen R."/>
            <person name="Holmer R."/>
            <person name="Bu F."/>
            <person name="Rutten L."/>
            <person name="Van Zeijl A."/>
            <person name="Liu W."/>
            <person name="Santuari L."/>
            <person name="Cao Q."/>
            <person name="Sharma T."/>
            <person name="Shen D."/>
            <person name="Roswanjaya Y."/>
            <person name="Wardhani T."/>
            <person name="Kalhor M.S."/>
            <person name="Jansen J."/>
            <person name="Van den Hoogen J."/>
            <person name="Gungor B."/>
            <person name="Hartog M."/>
            <person name="Hontelez J."/>
            <person name="Verver J."/>
            <person name="Yang W.-C."/>
            <person name="Schijlen E."/>
            <person name="Repin R."/>
            <person name="Schilthuizen M."/>
            <person name="Schranz E."/>
            <person name="Heidstra R."/>
            <person name="Miyata K."/>
            <person name="Fedorova E."/>
            <person name="Kohlen W."/>
            <person name="Bisseling T."/>
            <person name="Smit S."/>
            <person name="Geurts R."/>
        </authorList>
    </citation>
    <scope>NUCLEOTIDE SEQUENCE [LARGE SCALE GENOMIC DNA]</scope>
    <source>
        <strain evidence="12">cv. RG33-2</strain>
    </source>
</reference>
<dbReference type="SUPFAM" id="SSF57667">
    <property type="entry name" value="beta-beta-alpha zinc fingers"/>
    <property type="match status" value="1"/>
</dbReference>
<keyword evidence="3 8" id="KW-0863">Zinc-finger</keyword>
<evidence type="ECO:0000256" key="7">
    <source>
        <dbReference type="ARBA" id="ARBA00023242"/>
    </source>
</evidence>
<evidence type="ECO:0000256" key="6">
    <source>
        <dbReference type="ARBA" id="ARBA00023163"/>
    </source>
</evidence>
<comment type="caution">
    <text evidence="11">The sequence shown here is derived from an EMBL/GenBank/DDBJ whole genome shotgun (WGS) entry which is preliminary data.</text>
</comment>
<keyword evidence="12" id="KW-1185">Reference proteome</keyword>
<evidence type="ECO:0000256" key="8">
    <source>
        <dbReference type="PROSITE-ProRule" id="PRU00042"/>
    </source>
</evidence>
<dbReference type="GO" id="GO:0008270">
    <property type="term" value="F:zinc ion binding"/>
    <property type="evidence" value="ECO:0007669"/>
    <property type="project" value="UniProtKB-KW"/>
</dbReference>
<dbReference type="AlphaFoldDB" id="A0A2P5FLN3"/>
<dbReference type="PANTHER" id="PTHR45801">
    <property type="entry name" value="OS07G0101800 PROTEIN"/>
    <property type="match status" value="1"/>
</dbReference>
<evidence type="ECO:0000313" key="12">
    <source>
        <dbReference type="Proteomes" id="UP000237000"/>
    </source>
</evidence>
<dbReference type="Pfam" id="PF13912">
    <property type="entry name" value="zf-C2H2_6"/>
    <property type="match status" value="1"/>
</dbReference>
<organism evidence="11 12">
    <name type="scientific">Trema orientale</name>
    <name type="common">Charcoal tree</name>
    <name type="synonym">Celtis orientalis</name>
    <dbReference type="NCBI Taxonomy" id="63057"/>
    <lineage>
        <taxon>Eukaryota</taxon>
        <taxon>Viridiplantae</taxon>
        <taxon>Streptophyta</taxon>
        <taxon>Embryophyta</taxon>
        <taxon>Tracheophyta</taxon>
        <taxon>Spermatophyta</taxon>
        <taxon>Magnoliopsida</taxon>
        <taxon>eudicotyledons</taxon>
        <taxon>Gunneridae</taxon>
        <taxon>Pentapetalae</taxon>
        <taxon>rosids</taxon>
        <taxon>fabids</taxon>
        <taxon>Rosales</taxon>
        <taxon>Cannabaceae</taxon>
        <taxon>Trema</taxon>
    </lineage>
</organism>
<dbReference type="SMART" id="SM00355">
    <property type="entry name" value="ZnF_C2H2"/>
    <property type="match status" value="1"/>
</dbReference>
<evidence type="ECO:0000256" key="1">
    <source>
        <dbReference type="ARBA" id="ARBA00004123"/>
    </source>
</evidence>
<dbReference type="GO" id="GO:0005634">
    <property type="term" value="C:nucleus"/>
    <property type="evidence" value="ECO:0007669"/>
    <property type="project" value="UniProtKB-SubCell"/>
</dbReference>
<evidence type="ECO:0000256" key="2">
    <source>
        <dbReference type="ARBA" id="ARBA00022723"/>
    </source>
</evidence>
<dbReference type="Proteomes" id="UP000237000">
    <property type="component" value="Unassembled WGS sequence"/>
</dbReference>
<feature type="region of interest" description="Disordered" evidence="9">
    <location>
        <begin position="1"/>
        <end position="31"/>
    </location>
</feature>
<dbReference type="EMBL" id="JXTC01000023">
    <property type="protein sequence ID" value="PON98705.1"/>
    <property type="molecule type" value="Genomic_DNA"/>
</dbReference>
<keyword evidence="2" id="KW-0479">Metal-binding</keyword>
<evidence type="ECO:0000256" key="9">
    <source>
        <dbReference type="SAM" id="MobiDB-lite"/>
    </source>
</evidence>
<sequence length="220" mass="24399">MESEKQGLSSENSSSSEENDHRSEGQVVNESGGAKRSYECTYCKRGFTNAQALGGHMNIHRKDRAKAKQHSSASHIHSHHHHELAEIAVAASPFTTPFPSQSTAAWSMYQPPSSVAETHQRNYNNMYFHQPSAYGGTNFGNSSTYYGSDYCNHEFGSRSSSVTDHSLTMNEELLGANLSLRMSSTSSSHLDDYEARRGSLMRHNSTDEVDLELRLGHGHE</sequence>
<dbReference type="Gene3D" id="3.30.160.60">
    <property type="entry name" value="Classic Zinc Finger"/>
    <property type="match status" value="1"/>
</dbReference>
<keyword evidence="6" id="KW-0804">Transcription</keyword>
<comment type="subcellular location">
    <subcellularLocation>
        <location evidence="1">Nucleus</location>
    </subcellularLocation>
</comment>
<evidence type="ECO:0000256" key="3">
    <source>
        <dbReference type="ARBA" id="ARBA00022771"/>
    </source>
</evidence>
<keyword evidence="7" id="KW-0539">Nucleus</keyword>
<dbReference type="InterPro" id="IPR036236">
    <property type="entry name" value="Znf_C2H2_sf"/>
</dbReference>
<keyword evidence="4" id="KW-0862">Zinc</keyword>
<evidence type="ECO:0000256" key="5">
    <source>
        <dbReference type="ARBA" id="ARBA00023015"/>
    </source>
</evidence>
<dbReference type="PROSITE" id="PS00028">
    <property type="entry name" value="ZINC_FINGER_C2H2_1"/>
    <property type="match status" value="1"/>
</dbReference>
<name>A0A2P5FLN3_TREOI</name>
<dbReference type="InterPro" id="IPR052426">
    <property type="entry name" value="Plant_dev_regulator"/>
</dbReference>
<proteinExistence type="predicted"/>
<evidence type="ECO:0000256" key="4">
    <source>
        <dbReference type="ARBA" id="ARBA00022833"/>
    </source>
</evidence>
<evidence type="ECO:0000259" key="10">
    <source>
        <dbReference type="PROSITE" id="PS50157"/>
    </source>
</evidence>
<dbReference type="PANTHER" id="PTHR45801:SF111">
    <property type="entry name" value="C2H2 AND C2HC ZINC FINGERS SUPERFAMILY PROTEIN"/>
    <property type="match status" value="1"/>
</dbReference>
<evidence type="ECO:0000313" key="11">
    <source>
        <dbReference type="EMBL" id="PON98705.1"/>
    </source>
</evidence>
<accession>A0A2P5FLN3</accession>
<dbReference type="PROSITE" id="PS50157">
    <property type="entry name" value="ZINC_FINGER_C2H2_2"/>
    <property type="match status" value="1"/>
</dbReference>
<protein>
    <submittedName>
        <fullName evidence="11">Zinc finger transcription factor</fullName>
    </submittedName>
</protein>
<feature type="domain" description="C2H2-type" evidence="10">
    <location>
        <begin position="38"/>
        <end position="65"/>
    </location>
</feature>
<dbReference type="STRING" id="63057.A0A2P5FLN3"/>
<dbReference type="InParanoid" id="A0A2P5FLN3"/>
<dbReference type="InterPro" id="IPR013087">
    <property type="entry name" value="Znf_C2H2_type"/>
</dbReference>
<keyword evidence="5" id="KW-0805">Transcription regulation</keyword>
<dbReference type="OrthoDB" id="780709at2759"/>